<evidence type="ECO:0000256" key="1">
    <source>
        <dbReference type="SAM" id="Coils"/>
    </source>
</evidence>
<feature type="coiled-coil region" evidence="1">
    <location>
        <begin position="341"/>
        <end position="375"/>
    </location>
</feature>
<evidence type="ECO:0000313" key="5">
    <source>
        <dbReference type="Proteomes" id="UP000009168"/>
    </source>
</evidence>
<evidence type="ECO:0000259" key="3">
    <source>
        <dbReference type="PROSITE" id="PS50217"/>
    </source>
</evidence>
<dbReference type="GeneID" id="7835441"/>
<dbReference type="SMR" id="I7M9U3"/>
<keyword evidence="1" id="KW-0175">Coiled coil</keyword>
<dbReference type="InterPro" id="IPR046347">
    <property type="entry name" value="bZIP_sf"/>
</dbReference>
<feature type="region of interest" description="Disordered" evidence="2">
    <location>
        <begin position="287"/>
        <end position="339"/>
    </location>
</feature>
<organism evidence="4 5">
    <name type="scientific">Tetrahymena thermophila (strain SB210)</name>
    <dbReference type="NCBI Taxonomy" id="312017"/>
    <lineage>
        <taxon>Eukaryota</taxon>
        <taxon>Sar</taxon>
        <taxon>Alveolata</taxon>
        <taxon>Ciliophora</taxon>
        <taxon>Intramacronucleata</taxon>
        <taxon>Oligohymenophorea</taxon>
        <taxon>Hymenostomatida</taxon>
        <taxon>Tetrahymenina</taxon>
        <taxon>Tetrahymenidae</taxon>
        <taxon>Tetrahymena</taxon>
    </lineage>
</organism>
<protein>
    <submittedName>
        <fullName evidence="4">BZIP transcription factor</fullName>
    </submittedName>
</protein>
<feature type="region of interest" description="Disordered" evidence="2">
    <location>
        <begin position="219"/>
        <end position="267"/>
    </location>
</feature>
<dbReference type="KEGG" id="tet:TTHERM_00349090"/>
<feature type="compositionally biased region" description="Polar residues" evidence="2">
    <location>
        <begin position="287"/>
        <end position="299"/>
    </location>
</feature>
<accession>I7M9U3</accession>
<evidence type="ECO:0000256" key="2">
    <source>
        <dbReference type="SAM" id="MobiDB-lite"/>
    </source>
</evidence>
<feature type="compositionally biased region" description="Low complexity" evidence="2">
    <location>
        <begin position="111"/>
        <end position="141"/>
    </location>
</feature>
<dbReference type="CDD" id="cd14811">
    <property type="entry name" value="bZIP_u2"/>
    <property type="match status" value="1"/>
</dbReference>
<feature type="compositionally biased region" description="Polar residues" evidence="2">
    <location>
        <begin position="159"/>
        <end position="182"/>
    </location>
</feature>
<feature type="domain" description="BZIP" evidence="3">
    <location>
        <begin position="323"/>
        <end position="376"/>
    </location>
</feature>
<dbReference type="eggNOG" id="ENOG502R2SH">
    <property type="taxonomic scope" value="Eukaryota"/>
</dbReference>
<feature type="compositionally biased region" description="Polar residues" evidence="2">
    <location>
        <begin position="251"/>
        <end position="266"/>
    </location>
</feature>
<dbReference type="GO" id="GO:0003700">
    <property type="term" value="F:DNA-binding transcription factor activity"/>
    <property type="evidence" value="ECO:0007669"/>
    <property type="project" value="InterPro"/>
</dbReference>
<keyword evidence="5" id="KW-1185">Reference proteome</keyword>
<proteinExistence type="predicted"/>
<feature type="region of interest" description="Disordered" evidence="2">
    <location>
        <begin position="111"/>
        <end position="182"/>
    </location>
</feature>
<dbReference type="InterPro" id="IPR004827">
    <property type="entry name" value="bZIP"/>
</dbReference>
<reference evidence="5" key="1">
    <citation type="journal article" date="2006" name="PLoS Biol.">
        <title>Macronuclear genome sequence of the ciliate Tetrahymena thermophila, a model eukaryote.</title>
        <authorList>
            <person name="Eisen J.A."/>
            <person name="Coyne R.S."/>
            <person name="Wu M."/>
            <person name="Wu D."/>
            <person name="Thiagarajan M."/>
            <person name="Wortman J.R."/>
            <person name="Badger J.H."/>
            <person name="Ren Q."/>
            <person name="Amedeo P."/>
            <person name="Jones K.M."/>
            <person name="Tallon L.J."/>
            <person name="Delcher A.L."/>
            <person name="Salzberg S.L."/>
            <person name="Silva J.C."/>
            <person name="Haas B.J."/>
            <person name="Majoros W.H."/>
            <person name="Farzad M."/>
            <person name="Carlton J.M."/>
            <person name="Smith R.K. Jr."/>
            <person name="Garg J."/>
            <person name="Pearlman R.E."/>
            <person name="Karrer K.M."/>
            <person name="Sun L."/>
            <person name="Manning G."/>
            <person name="Elde N.C."/>
            <person name="Turkewitz A.P."/>
            <person name="Asai D.J."/>
            <person name="Wilkes D.E."/>
            <person name="Wang Y."/>
            <person name="Cai H."/>
            <person name="Collins K."/>
            <person name="Stewart B.A."/>
            <person name="Lee S.R."/>
            <person name="Wilamowska K."/>
            <person name="Weinberg Z."/>
            <person name="Ruzzo W.L."/>
            <person name="Wloga D."/>
            <person name="Gaertig J."/>
            <person name="Frankel J."/>
            <person name="Tsao C.-C."/>
            <person name="Gorovsky M.A."/>
            <person name="Keeling P.J."/>
            <person name="Waller R.F."/>
            <person name="Patron N.J."/>
            <person name="Cherry J.M."/>
            <person name="Stover N.A."/>
            <person name="Krieger C.J."/>
            <person name="del Toro C."/>
            <person name="Ryder H.F."/>
            <person name="Williamson S.C."/>
            <person name="Barbeau R.A."/>
            <person name="Hamilton E.P."/>
            <person name="Orias E."/>
        </authorList>
    </citation>
    <scope>NUCLEOTIDE SEQUENCE [LARGE SCALE GENOMIC DNA]</scope>
    <source>
        <strain evidence="5">SB210</strain>
    </source>
</reference>
<name>I7M9U3_TETTS</name>
<gene>
    <name evidence="4" type="ORF">TTHERM_00349090</name>
</gene>
<dbReference type="InParanoid" id="I7M9U3"/>
<dbReference type="RefSeq" id="XP_001023064.2">
    <property type="nucleotide sequence ID" value="XM_001023064.2"/>
</dbReference>
<evidence type="ECO:0000313" key="4">
    <source>
        <dbReference type="EMBL" id="EAS02819.2"/>
    </source>
</evidence>
<dbReference type="PROSITE" id="PS00036">
    <property type="entry name" value="BZIP_BASIC"/>
    <property type="match status" value="1"/>
</dbReference>
<feature type="compositionally biased region" description="Basic and acidic residues" evidence="2">
    <location>
        <begin position="300"/>
        <end position="338"/>
    </location>
</feature>
<dbReference type="PROSITE" id="PS50217">
    <property type="entry name" value="BZIP"/>
    <property type="match status" value="1"/>
</dbReference>
<feature type="compositionally biased region" description="Polar residues" evidence="2">
    <location>
        <begin position="224"/>
        <end position="243"/>
    </location>
</feature>
<feature type="region of interest" description="Disordered" evidence="2">
    <location>
        <begin position="674"/>
        <end position="701"/>
    </location>
</feature>
<dbReference type="Gene3D" id="1.20.5.170">
    <property type="match status" value="1"/>
</dbReference>
<dbReference type="EMBL" id="GG662523">
    <property type="protein sequence ID" value="EAS02819.2"/>
    <property type="molecule type" value="Genomic_DNA"/>
</dbReference>
<dbReference type="SUPFAM" id="SSF57959">
    <property type="entry name" value="Leucine zipper domain"/>
    <property type="match status" value="1"/>
</dbReference>
<dbReference type="Pfam" id="PF00170">
    <property type="entry name" value="bZIP_1"/>
    <property type="match status" value="1"/>
</dbReference>
<sequence>MSSIDQTKPRRDLDFLEGPDNNLSNFHDFDNINLRLEDNVNDNFDADSLQGYKIGSGAQNYRMQQGANDLIQSSAGQPMKYSEFYNQQAGVNQGNDSSFAYQTNYDQNQIKKQGSGNNGKVQNQQNGPNQFNNFQGVQNGGSYQNYSQDQLGIKGNGIREQSTSIGSQKQIQKVPSSNGLDQEQQKNIKLITALKSNPQDLEHILEEQEKQQIQKKMKVEADQKSNLQRHASSIQLTNYSPTRETLKRVESNTSLNGEKTTSSKNLSKIKGNVKNAYIKKITSLLNLQNPPNVDQQDNFQEPRRPDNSDDSDDSRSNSFDKTKQEEGKKVMKNRESARNSRQRKKIYIELLEKKISELTNQIEEQCVNIEKSQKEICKILDNYTHIKAFVQTRHDYLQKIGEMAYTEKPNNEQLGYILDSLRLRIGAQGTCRQKAISLYFRTIMKQFMQSTFPYLIYGYQPNMGEDQEFNRCVEIFKKICTISDETQVFKFLPYLKKFLEIRQNFKDCFQRMKKIRKNVFKREESIEKLLDGLSLLHPTQMGKFLKGLDKFRKLREIRLQRKMNSGSQEDFEVDQTQLQKQYTANPDRQLNKLRQQTVQNQYINNNQSNNYAQFHSQQQFYQPISHPPQNLEILEENELPQQQKPLGVPQNYYYQKQQQPQQYLAGPMAFSSIKQDSAQQNGQNYIYPSQPSNMNSQNINLKNPIDYDQYYHQQPYKKQFPSNQQY</sequence>
<dbReference type="OrthoDB" id="288861at2759"/>
<dbReference type="AlphaFoldDB" id="I7M9U3"/>
<dbReference type="Proteomes" id="UP000009168">
    <property type="component" value="Unassembled WGS sequence"/>
</dbReference>